<dbReference type="CDD" id="cd10747">
    <property type="entry name" value="DnaJ_C"/>
    <property type="match status" value="1"/>
</dbReference>
<dbReference type="FunFam" id="2.10.230.10:FF:000002">
    <property type="entry name" value="Molecular chaperone DnaJ"/>
    <property type="match status" value="1"/>
</dbReference>
<evidence type="ECO:0000256" key="7">
    <source>
        <dbReference type="ARBA" id="ARBA00022771"/>
    </source>
</evidence>
<dbReference type="PROSITE" id="PS51188">
    <property type="entry name" value="ZF_CR"/>
    <property type="match status" value="1"/>
</dbReference>
<feature type="binding site" evidence="13">
    <location>
        <position position="168"/>
    </location>
    <ligand>
        <name>Zn(2+)</name>
        <dbReference type="ChEBI" id="CHEBI:29105"/>
        <label>2</label>
    </ligand>
</feature>
<comment type="caution">
    <text evidence="17">The sequence shown here is derived from an EMBL/GenBank/DDBJ whole genome shotgun (WGS) entry which is preliminary data.</text>
</comment>
<keyword evidence="8 13" id="KW-0862">Zinc</keyword>
<dbReference type="InterPro" id="IPR001623">
    <property type="entry name" value="DnaJ_domain"/>
</dbReference>
<dbReference type="AlphaFoldDB" id="A0A317CFQ7"/>
<feature type="binding site" evidence="13">
    <location>
        <position position="204"/>
    </location>
    <ligand>
        <name>Zn(2+)</name>
        <dbReference type="ChEBI" id="CHEBI:29105"/>
        <label>1</label>
    </ligand>
</feature>
<dbReference type="InterPro" id="IPR036410">
    <property type="entry name" value="HSP_DnaJ_Cys-rich_dom_sf"/>
</dbReference>
<feature type="binding site" evidence="13">
    <location>
        <position position="148"/>
    </location>
    <ligand>
        <name>Zn(2+)</name>
        <dbReference type="ChEBI" id="CHEBI:29105"/>
        <label>1</label>
    </ligand>
</feature>
<dbReference type="SMART" id="SM00271">
    <property type="entry name" value="DnaJ"/>
    <property type="match status" value="1"/>
</dbReference>
<comment type="subunit">
    <text evidence="2 13">Homodimer.</text>
</comment>
<dbReference type="NCBIfam" id="NF008035">
    <property type="entry name" value="PRK10767.1"/>
    <property type="match status" value="1"/>
</dbReference>
<feature type="binding site" evidence="13">
    <location>
        <position position="187"/>
    </location>
    <ligand>
        <name>Zn(2+)</name>
        <dbReference type="ChEBI" id="CHEBI:29105"/>
        <label>2</label>
    </ligand>
</feature>
<evidence type="ECO:0000256" key="12">
    <source>
        <dbReference type="ARBA" id="ARBA00067609"/>
    </source>
</evidence>
<dbReference type="GO" id="GO:0031072">
    <property type="term" value="F:heat shock protein binding"/>
    <property type="evidence" value="ECO:0007669"/>
    <property type="project" value="InterPro"/>
</dbReference>
<feature type="repeat" description="CXXCXGXG motif" evidence="13">
    <location>
        <begin position="148"/>
        <end position="155"/>
    </location>
</feature>
<dbReference type="NCBIfam" id="TIGR02349">
    <property type="entry name" value="DnaJ_bact"/>
    <property type="match status" value="1"/>
</dbReference>
<dbReference type="CDD" id="cd06257">
    <property type="entry name" value="DnaJ"/>
    <property type="match status" value="1"/>
</dbReference>
<dbReference type="HAMAP" id="MF_01152">
    <property type="entry name" value="DnaJ"/>
    <property type="match status" value="1"/>
</dbReference>
<evidence type="ECO:0000256" key="13">
    <source>
        <dbReference type="HAMAP-Rule" id="MF_01152"/>
    </source>
</evidence>
<evidence type="ECO:0000256" key="1">
    <source>
        <dbReference type="ARBA" id="ARBA00004496"/>
    </source>
</evidence>
<evidence type="ECO:0000256" key="14">
    <source>
        <dbReference type="PROSITE-ProRule" id="PRU00546"/>
    </source>
</evidence>
<comment type="subcellular location">
    <subcellularLocation>
        <location evidence="1 13">Cytoplasm</location>
    </subcellularLocation>
</comment>
<protein>
    <recommendedName>
        <fullName evidence="12 13">Chaperone protein DnaJ</fullName>
    </recommendedName>
</protein>
<feature type="domain" description="J" evidence="15">
    <location>
        <begin position="5"/>
        <end position="70"/>
    </location>
</feature>
<evidence type="ECO:0000256" key="10">
    <source>
        <dbReference type="ARBA" id="ARBA00023186"/>
    </source>
</evidence>
<evidence type="ECO:0000256" key="11">
    <source>
        <dbReference type="ARBA" id="ARBA00061004"/>
    </source>
</evidence>
<comment type="similarity">
    <text evidence="11 13">Belongs to the DnaJ family.</text>
</comment>
<dbReference type="Proteomes" id="UP000245539">
    <property type="component" value="Unassembled WGS sequence"/>
</dbReference>
<dbReference type="Pfam" id="PF00684">
    <property type="entry name" value="DnaJ_CXXCXGXG"/>
    <property type="match status" value="1"/>
</dbReference>
<feature type="binding site" evidence="13">
    <location>
        <position position="201"/>
    </location>
    <ligand>
        <name>Zn(2+)</name>
        <dbReference type="ChEBI" id="CHEBI:29105"/>
        <label>1</label>
    </ligand>
</feature>
<keyword evidence="3 13" id="KW-0963">Cytoplasm</keyword>
<organism evidence="17 18">
    <name type="scientific">Leucothrix pacifica</name>
    <dbReference type="NCBI Taxonomy" id="1247513"/>
    <lineage>
        <taxon>Bacteria</taxon>
        <taxon>Pseudomonadati</taxon>
        <taxon>Pseudomonadota</taxon>
        <taxon>Gammaproteobacteria</taxon>
        <taxon>Thiotrichales</taxon>
        <taxon>Thiotrichaceae</taxon>
        <taxon>Leucothrix</taxon>
    </lineage>
</organism>
<dbReference type="GO" id="GO:0008270">
    <property type="term" value="F:zinc ion binding"/>
    <property type="evidence" value="ECO:0007669"/>
    <property type="project" value="UniProtKB-UniRule"/>
</dbReference>
<dbReference type="RefSeq" id="WP_109837694.1">
    <property type="nucleotide sequence ID" value="NZ_QGKM01000027.1"/>
</dbReference>
<evidence type="ECO:0000256" key="2">
    <source>
        <dbReference type="ARBA" id="ARBA00011738"/>
    </source>
</evidence>
<comment type="cofactor">
    <cofactor evidence="13">
        <name>Zn(2+)</name>
        <dbReference type="ChEBI" id="CHEBI:29105"/>
    </cofactor>
    <text evidence="13">Binds 2 Zn(2+) ions per monomer.</text>
</comment>
<dbReference type="InterPro" id="IPR018253">
    <property type="entry name" value="DnaJ_domain_CS"/>
</dbReference>
<reference evidence="17 18" key="1">
    <citation type="submission" date="2018-05" db="EMBL/GenBank/DDBJ databases">
        <title>Leucothrix arctica sp. nov., isolated from Arctic seawater.</title>
        <authorList>
            <person name="Choi A."/>
            <person name="Baek K."/>
        </authorList>
    </citation>
    <scope>NUCLEOTIDE SEQUENCE [LARGE SCALE GENOMIC DNA]</scope>
    <source>
        <strain evidence="17 18">JCM 18388</strain>
    </source>
</reference>
<dbReference type="InterPro" id="IPR002939">
    <property type="entry name" value="DnaJ_C"/>
</dbReference>
<keyword evidence="6 13" id="KW-0677">Repeat</keyword>
<dbReference type="PANTHER" id="PTHR43096:SF48">
    <property type="entry name" value="CHAPERONE PROTEIN DNAJ"/>
    <property type="match status" value="1"/>
</dbReference>
<comment type="domain">
    <text evidence="13">The J domain is necessary and sufficient to stimulate DnaK ATPase activity. Zinc center 1 plays an important role in the autonomous, DnaK-independent chaperone activity of DnaJ. Zinc center 2 is essential for interaction with DnaK and for DnaJ activity.</text>
</comment>
<dbReference type="GO" id="GO:0051082">
    <property type="term" value="F:unfolded protein binding"/>
    <property type="evidence" value="ECO:0007669"/>
    <property type="project" value="UniProtKB-UniRule"/>
</dbReference>
<name>A0A317CFQ7_9GAMM</name>
<evidence type="ECO:0000256" key="5">
    <source>
        <dbReference type="ARBA" id="ARBA00022723"/>
    </source>
</evidence>
<feature type="domain" description="CR-type" evidence="16">
    <location>
        <begin position="135"/>
        <end position="213"/>
    </location>
</feature>
<feature type="repeat" description="CXXCXGXG motif" evidence="13">
    <location>
        <begin position="201"/>
        <end position="208"/>
    </location>
</feature>
<comment type="function">
    <text evidence="13">Participates actively in the response to hyperosmotic and heat shock by preventing the aggregation of stress-denatured proteins and by disaggregating proteins, also in an autonomous, DnaK-independent fashion. Unfolded proteins bind initially to DnaJ; upon interaction with the DnaJ-bound protein, DnaK hydrolyzes its bound ATP, resulting in the formation of a stable complex. GrpE releases ADP from DnaK; ATP binding to DnaK triggers the release of the substrate protein, thus completing the reaction cycle. Several rounds of ATP-dependent interactions between DnaJ, DnaK and GrpE are required for fully efficient folding. Also involved, together with DnaK and GrpE, in the DNA replication of plasmids through activation of initiation proteins.</text>
</comment>
<dbReference type="SUPFAM" id="SSF49493">
    <property type="entry name" value="HSP40/DnaJ peptide-binding domain"/>
    <property type="match status" value="2"/>
</dbReference>
<feature type="binding site" evidence="13">
    <location>
        <position position="165"/>
    </location>
    <ligand>
        <name>Zn(2+)</name>
        <dbReference type="ChEBI" id="CHEBI:29105"/>
        <label>2</label>
    </ligand>
</feature>
<dbReference type="SUPFAM" id="SSF57938">
    <property type="entry name" value="DnaJ/Hsp40 cysteine-rich domain"/>
    <property type="match status" value="1"/>
</dbReference>
<dbReference type="Pfam" id="PF01556">
    <property type="entry name" value="DnaJ_C"/>
    <property type="match status" value="1"/>
</dbReference>
<dbReference type="GO" id="GO:0042026">
    <property type="term" value="P:protein refolding"/>
    <property type="evidence" value="ECO:0007669"/>
    <property type="project" value="TreeGrafter"/>
</dbReference>
<evidence type="ECO:0000256" key="6">
    <source>
        <dbReference type="ARBA" id="ARBA00022737"/>
    </source>
</evidence>
<dbReference type="CDD" id="cd10719">
    <property type="entry name" value="DnaJ_zf"/>
    <property type="match status" value="1"/>
</dbReference>
<gene>
    <name evidence="13 17" type="primary">dnaJ</name>
    <name evidence="17" type="ORF">DKW60_10935</name>
</gene>
<keyword evidence="10 13" id="KW-0143">Chaperone</keyword>
<keyword evidence="9 13" id="KW-0346">Stress response</keyword>
<keyword evidence="18" id="KW-1185">Reference proteome</keyword>
<proteinExistence type="inferred from homology"/>
<feature type="repeat" description="CXXCXGXG motif" evidence="13">
    <location>
        <begin position="165"/>
        <end position="172"/>
    </location>
</feature>
<dbReference type="InterPro" id="IPR008971">
    <property type="entry name" value="HSP40/DnaJ_pept-bd"/>
</dbReference>
<dbReference type="FunFam" id="1.10.287.110:FF:000031">
    <property type="entry name" value="Molecular chaperone DnaJ"/>
    <property type="match status" value="1"/>
</dbReference>
<dbReference type="GO" id="GO:0006260">
    <property type="term" value="P:DNA replication"/>
    <property type="evidence" value="ECO:0007669"/>
    <property type="project" value="UniProtKB-KW"/>
</dbReference>
<evidence type="ECO:0000313" key="18">
    <source>
        <dbReference type="Proteomes" id="UP000245539"/>
    </source>
</evidence>
<dbReference type="SUPFAM" id="SSF46565">
    <property type="entry name" value="Chaperone J-domain"/>
    <property type="match status" value="1"/>
</dbReference>
<dbReference type="Pfam" id="PF00226">
    <property type="entry name" value="DnaJ"/>
    <property type="match status" value="1"/>
</dbReference>
<dbReference type="Gene3D" id="1.10.287.110">
    <property type="entry name" value="DnaJ domain"/>
    <property type="match status" value="1"/>
</dbReference>
<dbReference type="InterPro" id="IPR036869">
    <property type="entry name" value="J_dom_sf"/>
</dbReference>
<dbReference type="InterPro" id="IPR012724">
    <property type="entry name" value="DnaJ"/>
</dbReference>
<evidence type="ECO:0000256" key="9">
    <source>
        <dbReference type="ARBA" id="ARBA00023016"/>
    </source>
</evidence>
<dbReference type="GO" id="GO:0009408">
    <property type="term" value="P:response to heat"/>
    <property type="evidence" value="ECO:0007669"/>
    <property type="project" value="InterPro"/>
</dbReference>
<evidence type="ECO:0000256" key="3">
    <source>
        <dbReference type="ARBA" id="ARBA00022490"/>
    </source>
</evidence>
<dbReference type="EMBL" id="QGKM01000027">
    <property type="protein sequence ID" value="PWQ97237.1"/>
    <property type="molecule type" value="Genomic_DNA"/>
</dbReference>
<keyword evidence="7 13" id="KW-0863">Zinc-finger</keyword>
<feature type="repeat" description="CXXCXGXG motif" evidence="13">
    <location>
        <begin position="187"/>
        <end position="194"/>
    </location>
</feature>
<keyword evidence="5 13" id="KW-0479">Metal-binding</keyword>
<keyword evidence="4 13" id="KW-0235">DNA replication</keyword>
<dbReference type="Gene3D" id="2.60.260.20">
    <property type="entry name" value="Urease metallochaperone UreE, N-terminal domain"/>
    <property type="match status" value="2"/>
</dbReference>
<feature type="binding site" evidence="13">
    <location>
        <position position="190"/>
    </location>
    <ligand>
        <name>Zn(2+)</name>
        <dbReference type="ChEBI" id="CHEBI:29105"/>
        <label>2</label>
    </ligand>
</feature>
<dbReference type="PRINTS" id="PR00625">
    <property type="entry name" value="JDOMAIN"/>
</dbReference>
<dbReference type="Gene3D" id="2.10.230.10">
    <property type="entry name" value="Heat shock protein DnaJ, cysteine-rich domain"/>
    <property type="match status" value="1"/>
</dbReference>
<sequence length="385" mass="41565">MAKQDYYEALGINKNASESELKKAYKRMAMRHHPDRNTDNPDAEVKFKEVKEAYEVLSDPQKRAAYDQFGHAGVDGSAGMGGGRGGFGGGGGGFGDIFDEIFGGGRGGRGNPNRAYRGNDLQYNLDLTLEQAVFGTTVDIRIPTMQNCEPCGGSGAKPGTTPETCSTCHGQGQVRIQQGFFAVEQTCPNCNGSGKTIKEKCGSCHGQGRVEKQKTLEVKIPMGVDTGDRIRLSGEGEAGMNGGPAGDLYVQMELKSHDIFVRDGSDLHCTIPVSFVTTALGGEVEVPTLNGKVNLKVPHGAQSGKVFRMRGKGVKSVRDAFEGDLFCKIQVETPVSLTKDQKRLLREFEDSLKDSGAKHSPEMHGWGDKTKSFLDNVKGWFEGEK</sequence>
<dbReference type="FunFam" id="2.60.260.20:FF:000004">
    <property type="entry name" value="Molecular chaperone DnaJ"/>
    <property type="match status" value="1"/>
</dbReference>
<dbReference type="PROSITE" id="PS50076">
    <property type="entry name" value="DNAJ_2"/>
    <property type="match status" value="1"/>
</dbReference>
<evidence type="ECO:0000259" key="15">
    <source>
        <dbReference type="PROSITE" id="PS50076"/>
    </source>
</evidence>
<dbReference type="GO" id="GO:0005524">
    <property type="term" value="F:ATP binding"/>
    <property type="evidence" value="ECO:0007669"/>
    <property type="project" value="InterPro"/>
</dbReference>
<evidence type="ECO:0000313" key="17">
    <source>
        <dbReference type="EMBL" id="PWQ97237.1"/>
    </source>
</evidence>
<feature type="binding site" evidence="13">
    <location>
        <position position="151"/>
    </location>
    <ligand>
        <name>Zn(2+)</name>
        <dbReference type="ChEBI" id="CHEBI:29105"/>
        <label>1</label>
    </ligand>
</feature>
<accession>A0A317CFQ7</accession>
<dbReference type="PANTHER" id="PTHR43096">
    <property type="entry name" value="DNAJ HOMOLOG 1, MITOCHONDRIAL-RELATED"/>
    <property type="match status" value="1"/>
</dbReference>
<evidence type="ECO:0000256" key="4">
    <source>
        <dbReference type="ARBA" id="ARBA00022705"/>
    </source>
</evidence>
<evidence type="ECO:0000256" key="8">
    <source>
        <dbReference type="ARBA" id="ARBA00022833"/>
    </source>
</evidence>
<dbReference type="InterPro" id="IPR001305">
    <property type="entry name" value="HSP_DnaJ_Cys-rich_dom"/>
</dbReference>
<dbReference type="GO" id="GO:0005737">
    <property type="term" value="C:cytoplasm"/>
    <property type="evidence" value="ECO:0007669"/>
    <property type="project" value="UniProtKB-SubCell"/>
</dbReference>
<feature type="zinc finger region" description="CR-type" evidence="14">
    <location>
        <begin position="135"/>
        <end position="213"/>
    </location>
</feature>
<dbReference type="PROSITE" id="PS00636">
    <property type="entry name" value="DNAJ_1"/>
    <property type="match status" value="1"/>
</dbReference>
<dbReference type="OrthoDB" id="9779889at2"/>
<evidence type="ECO:0000259" key="16">
    <source>
        <dbReference type="PROSITE" id="PS51188"/>
    </source>
</evidence>